<feature type="transmembrane region" description="Helical" evidence="1">
    <location>
        <begin position="15"/>
        <end position="43"/>
    </location>
</feature>
<evidence type="ECO:0000313" key="3">
    <source>
        <dbReference type="EMBL" id="PIT94331.1"/>
    </source>
</evidence>
<keyword evidence="1" id="KW-1133">Transmembrane helix</keyword>
<comment type="caution">
    <text evidence="3">The sequence shown here is derived from an EMBL/GenBank/DDBJ whole genome shotgun (WGS) entry which is preliminary data.</text>
</comment>
<evidence type="ECO:0000313" key="4">
    <source>
        <dbReference type="Proteomes" id="UP000228900"/>
    </source>
</evidence>
<dbReference type="Pfam" id="PF01145">
    <property type="entry name" value="Band_7"/>
    <property type="match status" value="1"/>
</dbReference>
<keyword evidence="1" id="KW-0472">Membrane</keyword>
<gene>
    <name evidence="3" type="ORF">COT98_04315</name>
</gene>
<organism evidence="3 4">
    <name type="scientific">Candidatus Falkowbacteria bacterium CG10_big_fil_rev_8_21_14_0_10_39_9</name>
    <dbReference type="NCBI Taxonomy" id="1974566"/>
    <lineage>
        <taxon>Bacteria</taxon>
        <taxon>Candidatus Falkowiibacteriota</taxon>
    </lineage>
</organism>
<dbReference type="InterPro" id="IPR001107">
    <property type="entry name" value="Band_7"/>
</dbReference>
<name>A0A2M6WNE2_9BACT</name>
<feature type="domain" description="Band 7" evidence="2">
    <location>
        <begin position="49"/>
        <end position="229"/>
    </location>
</feature>
<dbReference type="InterPro" id="IPR036013">
    <property type="entry name" value="Band_7/SPFH_dom_sf"/>
</dbReference>
<dbReference type="AlphaFoldDB" id="A0A2M6WNE2"/>
<dbReference type="Gene3D" id="3.30.479.30">
    <property type="entry name" value="Band 7 domain"/>
    <property type="match status" value="1"/>
</dbReference>
<protein>
    <recommendedName>
        <fullName evidence="2">Band 7 domain-containing protein</fullName>
    </recommendedName>
</protein>
<dbReference type="EMBL" id="PFAQ01000057">
    <property type="protein sequence ID" value="PIT94331.1"/>
    <property type="molecule type" value="Genomic_DNA"/>
</dbReference>
<reference evidence="4" key="1">
    <citation type="submission" date="2017-09" db="EMBL/GenBank/DDBJ databases">
        <title>Depth-based differentiation of microbial function through sediment-hosted aquifers and enrichment of novel symbionts in the deep terrestrial subsurface.</title>
        <authorList>
            <person name="Probst A.J."/>
            <person name="Ladd B."/>
            <person name="Jarett J.K."/>
            <person name="Geller-Mcgrath D.E."/>
            <person name="Sieber C.M.K."/>
            <person name="Emerson J.B."/>
            <person name="Anantharaman K."/>
            <person name="Thomas B.C."/>
            <person name="Malmstrom R."/>
            <person name="Stieglmeier M."/>
            <person name="Klingl A."/>
            <person name="Woyke T."/>
            <person name="Ryan C.M."/>
            <person name="Banfield J.F."/>
        </authorList>
    </citation>
    <scope>NUCLEOTIDE SEQUENCE [LARGE SCALE GENOMIC DNA]</scope>
</reference>
<dbReference type="SUPFAM" id="SSF117892">
    <property type="entry name" value="Band 7/SPFH domain"/>
    <property type="match status" value="1"/>
</dbReference>
<keyword evidence="1" id="KW-0812">Transmembrane</keyword>
<sequence length="337" mass="38121">MGFFPDYWVSGLDTFFYFLGIEIGLLAIALGLLLSVGLSYFYCLLNIQEVPENYVWIMEFQGGFKVQWAAGGHMYFPLFNWFKHRSEIYLGERKIEIFPDSEDFIDMLDASCHFKAEVTIKVEFSVVATYNIDNYKEAVRSRVAGLMRHYFSKMTLNQANTEKGSLPAKNVISQNNQNASSIVNPFNKYFFKEILDDWGVRILKIILDDIQIPAEDIALRKKLQALDVEKKLAIGNKDIAITKSEGDAKAIENIARAKRFELEQEGLGVEQQAEALMKIDGVTVPMVLTLINERYKYTMLQKGTLIIDNIGGSIAGDGAKFGAGMKLQDKNNKQKGE</sequence>
<accession>A0A2M6WNE2</accession>
<evidence type="ECO:0000259" key="2">
    <source>
        <dbReference type="Pfam" id="PF01145"/>
    </source>
</evidence>
<evidence type="ECO:0000256" key="1">
    <source>
        <dbReference type="SAM" id="Phobius"/>
    </source>
</evidence>
<dbReference type="Proteomes" id="UP000228900">
    <property type="component" value="Unassembled WGS sequence"/>
</dbReference>
<proteinExistence type="predicted"/>